<protein>
    <submittedName>
        <fullName evidence="2">Uncharacterized protein</fullName>
    </submittedName>
</protein>
<organism evidence="2 3">
    <name type="scientific">Pipistrellus nathusii</name>
    <name type="common">Nathusius' pipistrelle</name>
    <dbReference type="NCBI Taxonomy" id="59473"/>
    <lineage>
        <taxon>Eukaryota</taxon>
        <taxon>Metazoa</taxon>
        <taxon>Chordata</taxon>
        <taxon>Craniata</taxon>
        <taxon>Vertebrata</taxon>
        <taxon>Euteleostomi</taxon>
        <taxon>Mammalia</taxon>
        <taxon>Eutheria</taxon>
        <taxon>Laurasiatheria</taxon>
        <taxon>Chiroptera</taxon>
        <taxon>Yangochiroptera</taxon>
        <taxon>Vespertilionidae</taxon>
        <taxon>Pipistrellus</taxon>
    </lineage>
</organism>
<gene>
    <name evidence="2" type="ORF">MPIPNATIZW_LOCUS15975</name>
</gene>
<keyword evidence="3" id="KW-1185">Reference proteome</keyword>
<accession>A0ABP0ACU5</accession>
<feature type="compositionally biased region" description="Basic residues" evidence="1">
    <location>
        <begin position="8"/>
        <end position="23"/>
    </location>
</feature>
<evidence type="ECO:0000313" key="3">
    <source>
        <dbReference type="Proteomes" id="UP001314169"/>
    </source>
</evidence>
<reference evidence="2" key="1">
    <citation type="submission" date="2023-12" db="EMBL/GenBank/DDBJ databases">
        <authorList>
            <person name="Brown T."/>
        </authorList>
    </citation>
    <scope>NUCLEOTIDE SEQUENCE</scope>
</reference>
<feature type="region of interest" description="Disordered" evidence="1">
    <location>
        <begin position="1"/>
        <end position="27"/>
    </location>
</feature>
<name>A0ABP0ACU5_PIPNA</name>
<sequence>MDADQVNSHKKKQNRTCVKKQNRIKTPGDPPILCILLLPGSMSALPTLTSVNSFRLFLDFVSMEPNSMCPFASVLFHAASCLQGSPMPLHAVEVHCGSVLLTIPLCDFHSSPAHY</sequence>
<dbReference type="Proteomes" id="UP001314169">
    <property type="component" value="Chromosome 7"/>
</dbReference>
<evidence type="ECO:0000256" key="1">
    <source>
        <dbReference type="SAM" id="MobiDB-lite"/>
    </source>
</evidence>
<evidence type="ECO:0000313" key="2">
    <source>
        <dbReference type="EMBL" id="CAK6447669.1"/>
    </source>
</evidence>
<dbReference type="EMBL" id="OY882864">
    <property type="protein sequence ID" value="CAK6447669.1"/>
    <property type="molecule type" value="Genomic_DNA"/>
</dbReference>
<proteinExistence type="predicted"/>